<feature type="transmembrane region" description="Helical" evidence="1">
    <location>
        <begin position="52"/>
        <end position="70"/>
    </location>
</feature>
<dbReference type="PANTHER" id="PTHR37544">
    <property type="entry name" value="SPRAY-RELATED"/>
    <property type="match status" value="1"/>
</dbReference>
<evidence type="ECO:0000313" key="2">
    <source>
        <dbReference type="EMBL" id="KAL2817893.1"/>
    </source>
</evidence>
<dbReference type="PANTHER" id="PTHR37544:SF1">
    <property type="entry name" value="PHOSPHORIBOSYLAMINOIMIDAZOLE-SUCCINOCARBOXAMIDE SYNTHASE"/>
    <property type="match status" value="1"/>
</dbReference>
<feature type="transmembrane region" description="Helical" evidence="1">
    <location>
        <begin position="191"/>
        <end position="211"/>
    </location>
</feature>
<dbReference type="Pfam" id="PF11915">
    <property type="entry name" value="DUF3433"/>
    <property type="match status" value="2"/>
</dbReference>
<evidence type="ECO:0000256" key="1">
    <source>
        <dbReference type="SAM" id="Phobius"/>
    </source>
</evidence>
<feature type="transmembrane region" description="Helical" evidence="1">
    <location>
        <begin position="300"/>
        <end position="321"/>
    </location>
</feature>
<comment type="caution">
    <text evidence="2">The sequence shown here is derived from an EMBL/GenBank/DDBJ whole genome shotgun (WGS) entry which is preliminary data.</text>
</comment>
<keyword evidence="1" id="KW-1133">Transmembrane helix</keyword>
<feature type="transmembrane region" description="Helical" evidence="1">
    <location>
        <begin position="408"/>
        <end position="431"/>
    </location>
</feature>
<keyword evidence="1" id="KW-0472">Membrane</keyword>
<accession>A0ABR4HQX8</accession>
<feature type="transmembrane region" description="Helical" evidence="1">
    <location>
        <begin position="341"/>
        <end position="365"/>
    </location>
</feature>
<gene>
    <name evidence="2" type="ORF">BDW59DRAFT_175315</name>
</gene>
<name>A0ABR4HQX8_9EURO</name>
<protein>
    <submittedName>
        <fullName evidence="2">Uncharacterized protein</fullName>
    </submittedName>
</protein>
<evidence type="ECO:0000313" key="3">
    <source>
        <dbReference type="Proteomes" id="UP001610335"/>
    </source>
</evidence>
<dbReference type="InterPro" id="IPR021840">
    <property type="entry name" value="DUF3433"/>
</dbReference>
<dbReference type="Proteomes" id="UP001610335">
    <property type="component" value="Unassembled WGS sequence"/>
</dbReference>
<keyword evidence="3" id="KW-1185">Reference proteome</keyword>
<keyword evidence="1" id="KW-0812">Transmembrane</keyword>
<feature type="transmembrane region" description="Helical" evidence="1">
    <location>
        <begin position="90"/>
        <end position="107"/>
    </location>
</feature>
<sequence>MNRLEVFGCDSTVWILYLKENAKAPISRIPDIKMSLTLSEGLWRPGYLQRRILCVFLVIFCISLVALEAVSQLSKSHQGLVTSVESRRYLWTYGPTAIITLIAAFWSRVEFQSKKREPWRTMHETPCTASRSVLLDYVSEAQPLSMLKAIRNKHTAVVASIACSLLLKLLIICSTGLVVHQSLVQPEPSTTVGQAVIIENQILLVIAILILDSREAIMPCNLGTISGMVPILANSSKFYESLCGTGATSLDVLRHCLEDGRYWTHRGLQGFSIEGFQPEQSQAESDHREKYLAWRPFPSLIARILILIGVAAVIAGLEVTLHMSQTHQGLGDVARDGYMHFLWTLLPAVIMVTIALLLASIDFNVRCLAPFAKLKSPGGATLQESLALDFLDTISILNVFQSIRTRQWTVLATTLSTLIASFLSIIASSLYSSIDVPHVTTMNFIQDTVFTADPTKAHSTGGSDAIEVSGLILHNNLTYPPWTYEELTFPKLSIEEATDLLSHSFVDINVPTLRPHLSCHLQTGPNRRDLRTNFKSNPNGVADAPYTSSDHAPYYLDIHAPSEYCPQYPEDANDPITLTLVRPEAYFGIQIPNWGSSSGQRTGSQTLCSNTTYIWGHANTDSIDYIAMLSCNTSAEIVDANTRFHLPDLDIDVETSPPRPDDSSARPVDVHPERPVLDLLSAVSDYTSLDRFFQAVVYGKYSVPMHTLGQSSESNNVIDSIQHNYKIIVAQQSADLIRIPANGTLNNMPFPGTVTNPNRVRIVQDATSTRILEALLGALIVLNVVALVLMNTDHVLPKSPCSIAAVTSLSNVLASYDSGGGGGGEGGRSRFFLGWWDSSGGEKFGIYLSGDTDMIR</sequence>
<organism evidence="2 3">
    <name type="scientific">Aspergillus cavernicola</name>
    <dbReference type="NCBI Taxonomy" id="176166"/>
    <lineage>
        <taxon>Eukaryota</taxon>
        <taxon>Fungi</taxon>
        <taxon>Dikarya</taxon>
        <taxon>Ascomycota</taxon>
        <taxon>Pezizomycotina</taxon>
        <taxon>Eurotiomycetes</taxon>
        <taxon>Eurotiomycetidae</taxon>
        <taxon>Eurotiales</taxon>
        <taxon>Aspergillaceae</taxon>
        <taxon>Aspergillus</taxon>
        <taxon>Aspergillus subgen. Nidulantes</taxon>
    </lineage>
</organism>
<proteinExistence type="predicted"/>
<feature type="transmembrane region" description="Helical" evidence="1">
    <location>
        <begin position="156"/>
        <end position="179"/>
    </location>
</feature>
<reference evidence="2 3" key="1">
    <citation type="submission" date="2024-07" db="EMBL/GenBank/DDBJ databases">
        <title>Section-level genome sequencing and comparative genomics of Aspergillus sections Usti and Cavernicolus.</title>
        <authorList>
            <consortium name="Lawrence Berkeley National Laboratory"/>
            <person name="Nybo J.L."/>
            <person name="Vesth T.C."/>
            <person name="Theobald S."/>
            <person name="Frisvad J.C."/>
            <person name="Larsen T.O."/>
            <person name="Kjaerboelling I."/>
            <person name="Rothschild-Mancinelli K."/>
            <person name="Lyhne E.K."/>
            <person name="Kogle M.E."/>
            <person name="Barry K."/>
            <person name="Clum A."/>
            <person name="Na H."/>
            <person name="Ledsgaard L."/>
            <person name="Lin J."/>
            <person name="Lipzen A."/>
            <person name="Kuo A."/>
            <person name="Riley R."/>
            <person name="Mondo S."/>
            <person name="LaButti K."/>
            <person name="Haridas S."/>
            <person name="Pangalinan J."/>
            <person name="Salamov A.A."/>
            <person name="Simmons B.A."/>
            <person name="Magnuson J.K."/>
            <person name="Chen J."/>
            <person name="Drula E."/>
            <person name="Henrissat B."/>
            <person name="Wiebenga A."/>
            <person name="Lubbers R.J."/>
            <person name="Gomes A.C."/>
            <person name="Makela M.R."/>
            <person name="Stajich J."/>
            <person name="Grigoriev I.V."/>
            <person name="Mortensen U.H."/>
            <person name="De vries R.P."/>
            <person name="Baker S.E."/>
            <person name="Andersen M.R."/>
        </authorList>
    </citation>
    <scope>NUCLEOTIDE SEQUENCE [LARGE SCALE GENOMIC DNA]</scope>
    <source>
        <strain evidence="2 3">CBS 600.67</strain>
    </source>
</reference>
<dbReference type="EMBL" id="JBFXLS010000088">
    <property type="protein sequence ID" value="KAL2817893.1"/>
    <property type="molecule type" value="Genomic_DNA"/>
</dbReference>